<dbReference type="SUPFAM" id="SSF52540">
    <property type="entry name" value="P-loop containing nucleoside triphosphate hydrolases"/>
    <property type="match status" value="1"/>
</dbReference>
<evidence type="ECO:0008006" key="13">
    <source>
        <dbReference type="Google" id="ProtNLM"/>
    </source>
</evidence>
<evidence type="ECO:0000256" key="5">
    <source>
        <dbReference type="ARBA" id="ARBA00022840"/>
    </source>
</evidence>
<evidence type="ECO:0000256" key="7">
    <source>
        <dbReference type="ARBA" id="ARBA00023136"/>
    </source>
</evidence>
<proteinExistence type="predicted"/>
<evidence type="ECO:0000256" key="4">
    <source>
        <dbReference type="ARBA" id="ARBA00022741"/>
    </source>
</evidence>
<feature type="transmembrane region" description="Helical" evidence="8">
    <location>
        <begin position="20"/>
        <end position="41"/>
    </location>
</feature>
<evidence type="ECO:0000256" key="6">
    <source>
        <dbReference type="ARBA" id="ARBA00022989"/>
    </source>
</evidence>
<dbReference type="PANTHER" id="PTHR24221">
    <property type="entry name" value="ATP-BINDING CASSETTE SUB-FAMILY B"/>
    <property type="match status" value="1"/>
</dbReference>
<keyword evidence="5" id="KW-0067">ATP-binding</keyword>
<dbReference type="Proteomes" id="UP000050580">
    <property type="component" value="Unassembled WGS sequence"/>
</dbReference>
<feature type="transmembrane region" description="Helical" evidence="8">
    <location>
        <begin position="163"/>
        <end position="184"/>
    </location>
</feature>
<dbReference type="GO" id="GO:0005886">
    <property type="term" value="C:plasma membrane"/>
    <property type="evidence" value="ECO:0007669"/>
    <property type="project" value="UniProtKB-SubCell"/>
</dbReference>
<dbReference type="InterPro" id="IPR039421">
    <property type="entry name" value="Type_1_exporter"/>
</dbReference>
<feature type="transmembrane region" description="Helical" evidence="8">
    <location>
        <begin position="279"/>
        <end position="297"/>
    </location>
</feature>
<keyword evidence="3 8" id="KW-0812">Transmembrane</keyword>
<dbReference type="GO" id="GO:0005524">
    <property type="term" value="F:ATP binding"/>
    <property type="evidence" value="ECO:0007669"/>
    <property type="project" value="UniProtKB-KW"/>
</dbReference>
<dbReference type="PROSITE" id="PS50929">
    <property type="entry name" value="ABC_TM1F"/>
    <property type="match status" value="1"/>
</dbReference>
<dbReference type="AlphaFoldDB" id="A0A0U1Q0C4"/>
<dbReference type="SMART" id="SM00382">
    <property type="entry name" value="AAA"/>
    <property type="match status" value="1"/>
</dbReference>
<evidence type="ECO:0000256" key="3">
    <source>
        <dbReference type="ARBA" id="ARBA00022692"/>
    </source>
</evidence>
<keyword evidence="2" id="KW-1003">Cell membrane</keyword>
<comment type="subcellular location">
    <subcellularLocation>
        <location evidence="1">Cell membrane</location>
        <topology evidence="1">Multi-pass membrane protein</topology>
    </subcellularLocation>
</comment>
<keyword evidence="12" id="KW-1185">Reference proteome</keyword>
<keyword evidence="4" id="KW-0547">Nucleotide-binding</keyword>
<dbReference type="InterPro" id="IPR003439">
    <property type="entry name" value="ABC_transporter-like_ATP-bd"/>
</dbReference>
<reference evidence="11 12" key="1">
    <citation type="submission" date="2015-05" db="EMBL/GenBank/DDBJ databases">
        <title>Draft genome sequence of Lampropedia sp. CT6, isolated from the microbial mat of a hot water spring, located at Manikaran, India.</title>
        <authorList>
            <person name="Tripathi C."/>
            <person name="Rani P."/>
            <person name="Mahato N.K."/>
            <person name="Lal R."/>
        </authorList>
    </citation>
    <scope>NUCLEOTIDE SEQUENCE [LARGE SCALE GENOMIC DNA]</scope>
    <source>
        <strain evidence="11 12">CT6</strain>
    </source>
</reference>
<dbReference type="STRING" id="1610491.AAV94_06260"/>
<evidence type="ECO:0000259" key="10">
    <source>
        <dbReference type="PROSITE" id="PS50929"/>
    </source>
</evidence>
<gene>
    <name evidence="11" type="ORF">AAV94_06260</name>
</gene>
<dbReference type="Gene3D" id="1.20.1560.10">
    <property type="entry name" value="ABC transporter type 1, transmembrane domain"/>
    <property type="match status" value="1"/>
</dbReference>
<dbReference type="Pfam" id="PF00005">
    <property type="entry name" value="ABC_tran"/>
    <property type="match status" value="1"/>
</dbReference>
<evidence type="ECO:0000313" key="11">
    <source>
        <dbReference type="EMBL" id="KKW68186.1"/>
    </source>
</evidence>
<evidence type="ECO:0000313" key="12">
    <source>
        <dbReference type="Proteomes" id="UP000050580"/>
    </source>
</evidence>
<protein>
    <recommendedName>
        <fullName evidence="13">ABC transporter ATP-binding protein</fullName>
    </recommendedName>
</protein>
<dbReference type="Gene3D" id="3.40.50.300">
    <property type="entry name" value="P-loop containing nucleotide triphosphate hydrolases"/>
    <property type="match status" value="1"/>
</dbReference>
<evidence type="ECO:0000259" key="9">
    <source>
        <dbReference type="PROSITE" id="PS50893"/>
    </source>
</evidence>
<sequence>MAQLLRALFEKRTPRMLMGLVMACCTALAGALLLGVSGWFITGTAIAGLSVSTALAFDIFAPSASIRLLALGRTGSRYAERVVTHSATLNALVGVRERLFRSFGRAGIDQRPLWQLQPSRLLLRLTRDLNAAESLYLRLLVPSCAALVASLGISAWLAYHNPWLGLACLLWLLAAGTGITWWLLRATTKLTLHQSRHAEQLRRHALDITTGQAELTMAGRLGLWLERLTGKEAHLADLDARLQRCDAIAAAAWQAMHGLTMAAAVAVAAWLVLVQQVPVATAAFFVLMALAAMEPFAAMRRGAMEWATTLLAARRLHQPLADAPTTAAETAIGTTDINGLLQLPRPAPGLAVQMRAASVPGSDGSLRLAELSLDVACGETVAIVGASGSGKSTLLGLIAGELAAAQGIVRALPCVALPQQTVLFSDSVRANLDLQQRQPDDATLWAALQQAGLRDAIAARSRGLDEILGEAGLGLSKGQARRLALARLFLTDCSFWLLDEPTDGLDADTAADVLARLAQALEGRTCILATHLRREAALATRLVVLHHGRIARHVVRGTAAFDQVLQGLRGD</sequence>
<dbReference type="OrthoDB" id="9802264at2"/>
<dbReference type="InterPro" id="IPR027417">
    <property type="entry name" value="P-loop_NTPase"/>
</dbReference>
<dbReference type="InterPro" id="IPR017871">
    <property type="entry name" value="ABC_transporter-like_CS"/>
</dbReference>
<comment type="caution">
    <text evidence="11">The sequence shown here is derived from an EMBL/GenBank/DDBJ whole genome shotgun (WGS) entry which is preliminary data.</text>
</comment>
<dbReference type="SUPFAM" id="SSF90123">
    <property type="entry name" value="ABC transporter transmembrane region"/>
    <property type="match status" value="1"/>
</dbReference>
<dbReference type="GO" id="GO:0140359">
    <property type="term" value="F:ABC-type transporter activity"/>
    <property type="evidence" value="ECO:0007669"/>
    <property type="project" value="InterPro"/>
</dbReference>
<keyword evidence="7 8" id="KW-0472">Membrane</keyword>
<evidence type="ECO:0000256" key="1">
    <source>
        <dbReference type="ARBA" id="ARBA00004651"/>
    </source>
</evidence>
<dbReference type="InterPro" id="IPR003593">
    <property type="entry name" value="AAA+_ATPase"/>
</dbReference>
<dbReference type="InterPro" id="IPR036640">
    <property type="entry name" value="ABC1_TM_sf"/>
</dbReference>
<feature type="transmembrane region" description="Helical" evidence="8">
    <location>
        <begin position="47"/>
        <end position="70"/>
    </location>
</feature>
<dbReference type="GO" id="GO:0016887">
    <property type="term" value="F:ATP hydrolysis activity"/>
    <property type="evidence" value="ECO:0007669"/>
    <property type="project" value="InterPro"/>
</dbReference>
<feature type="transmembrane region" description="Helical" evidence="8">
    <location>
        <begin position="135"/>
        <end position="157"/>
    </location>
</feature>
<evidence type="ECO:0000256" key="2">
    <source>
        <dbReference type="ARBA" id="ARBA00022475"/>
    </source>
</evidence>
<evidence type="ECO:0000256" key="8">
    <source>
        <dbReference type="SAM" id="Phobius"/>
    </source>
</evidence>
<name>A0A0U1Q0C4_9BURK</name>
<organism evidence="11 12">
    <name type="scientific">Lampropedia cohaerens</name>
    <dbReference type="NCBI Taxonomy" id="1610491"/>
    <lineage>
        <taxon>Bacteria</taxon>
        <taxon>Pseudomonadati</taxon>
        <taxon>Pseudomonadota</taxon>
        <taxon>Betaproteobacteria</taxon>
        <taxon>Burkholderiales</taxon>
        <taxon>Comamonadaceae</taxon>
        <taxon>Lampropedia</taxon>
    </lineage>
</organism>
<dbReference type="PATRIC" id="fig|1610491.3.peg.1330"/>
<dbReference type="EMBL" id="LBNQ01000022">
    <property type="protein sequence ID" value="KKW68186.1"/>
    <property type="molecule type" value="Genomic_DNA"/>
</dbReference>
<dbReference type="PANTHER" id="PTHR24221:SF654">
    <property type="entry name" value="ATP-BINDING CASSETTE SUB-FAMILY B MEMBER 6"/>
    <property type="match status" value="1"/>
</dbReference>
<dbReference type="PROSITE" id="PS50893">
    <property type="entry name" value="ABC_TRANSPORTER_2"/>
    <property type="match status" value="1"/>
</dbReference>
<feature type="domain" description="ABC transporter" evidence="9">
    <location>
        <begin position="352"/>
        <end position="568"/>
    </location>
</feature>
<accession>A0A0U1Q0C4</accession>
<dbReference type="InterPro" id="IPR011527">
    <property type="entry name" value="ABC1_TM_dom"/>
</dbReference>
<dbReference type="GO" id="GO:0034040">
    <property type="term" value="F:ATPase-coupled lipid transmembrane transporter activity"/>
    <property type="evidence" value="ECO:0007669"/>
    <property type="project" value="TreeGrafter"/>
</dbReference>
<feature type="domain" description="ABC transmembrane type-1" evidence="10">
    <location>
        <begin position="17"/>
        <end position="308"/>
    </location>
</feature>
<keyword evidence="6 8" id="KW-1133">Transmembrane helix</keyword>
<dbReference type="PROSITE" id="PS00211">
    <property type="entry name" value="ABC_TRANSPORTER_1"/>
    <property type="match status" value="1"/>
</dbReference>